<proteinExistence type="inferred from homology"/>
<gene>
    <name evidence="3" type="ORF">H8D96_14580</name>
</gene>
<dbReference type="Gene3D" id="2.60.40.10">
    <property type="entry name" value="Immunoglobulins"/>
    <property type="match status" value="1"/>
</dbReference>
<dbReference type="EMBL" id="JACNIG010000271">
    <property type="protein sequence ID" value="MBC8433131.1"/>
    <property type="molecule type" value="Genomic_DNA"/>
</dbReference>
<comment type="similarity">
    <text evidence="1">Belongs to the 5'-AMP-activated protein kinase beta subunit family.</text>
</comment>
<accession>A0A8J6TN30</accession>
<dbReference type="AlphaFoldDB" id="A0A8J6TN30"/>
<dbReference type="PANTHER" id="PTHR10343:SF84">
    <property type="entry name" value="5'-AMP-ACTIVATED PROTEIN KINASE SUBUNIT BETA-1"/>
    <property type="match status" value="1"/>
</dbReference>
<reference evidence="3 4" key="1">
    <citation type="submission" date="2020-08" db="EMBL/GenBank/DDBJ databases">
        <title>Bridging the membrane lipid divide: bacteria of the FCB group superphylum have the potential to synthesize archaeal ether lipids.</title>
        <authorList>
            <person name="Villanueva L."/>
            <person name="Von Meijenfeldt F.A.B."/>
            <person name="Westbye A.B."/>
            <person name="Yadav S."/>
            <person name="Hopmans E.C."/>
            <person name="Dutilh B.E."/>
            <person name="Sinninghe Damste J.S."/>
        </authorList>
    </citation>
    <scope>NUCLEOTIDE SEQUENCE [LARGE SCALE GENOMIC DNA]</scope>
    <source>
        <strain evidence="3">NIOZ-UU17</strain>
    </source>
</reference>
<evidence type="ECO:0000313" key="3">
    <source>
        <dbReference type="EMBL" id="MBC8433131.1"/>
    </source>
</evidence>
<dbReference type="InterPro" id="IPR050827">
    <property type="entry name" value="CRP1_MDG1_kinase"/>
</dbReference>
<protein>
    <submittedName>
        <fullName evidence="3">Isoamylase early set domain-containing protein</fullName>
    </submittedName>
</protein>
<dbReference type="Pfam" id="PF16561">
    <property type="entry name" value="AMPK1_CBM"/>
    <property type="match status" value="1"/>
</dbReference>
<dbReference type="SUPFAM" id="SSF81296">
    <property type="entry name" value="E set domains"/>
    <property type="match status" value="1"/>
</dbReference>
<dbReference type="Proteomes" id="UP000605201">
    <property type="component" value="Unassembled WGS sequence"/>
</dbReference>
<organism evidence="3 4">
    <name type="scientific">Candidatus Desulfatibia vada</name>
    <dbReference type="NCBI Taxonomy" id="2841696"/>
    <lineage>
        <taxon>Bacteria</taxon>
        <taxon>Pseudomonadati</taxon>
        <taxon>Thermodesulfobacteriota</taxon>
        <taxon>Desulfobacteria</taxon>
        <taxon>Desulfobacterales</taxon>
        <taxon>Desulfobacterales incertae sedis</taxon>
        <taxon>Candidatus Desulfatibia</taxon>
    </lineage>
</organism>
<evidence type="ECO:0000313" key="4">
    <source>
        <dbReference type="Proteomes" id="UP000605201"/>
    </source>
</evidence>
<dbReference type="CDD" id="cd07184">
    <property type="entry name" value="E_set_Isoamylase_like_N"/>
    <property type="match status" value="1"/>
</dbReference>
<dbReference type="InterPro" id="IPR014756">
    <property type="entry name" value="Ig_E-set"/>
</dbReference>
<dbReference type="InterPro" id="IPR032640">
    <property type="entry name" value="AMPK1_CBM"/>
</dbReference>
<evidence type="ECO:0000256" key="1">
    <source>
        <dbReference type="ARBA" id="ARBA00010926"/>
    </source>
</evidence>
<dbReference type="InterPro" id="IPR013783">
    <property type="entry name" value="Ig-like_fold"/>
</dbReference>
<evidence type="ECO:0000259" key="2">
    <source>
        <dbReference type="Pfam" id="PF16561"/>
    </source>
</evidence>
<feature type="domain" description="AMP-activated protein kinase glycogen-binding" evidence="2">
    <location>
        <begin position="16"/>
        <end position="95"/>
    </location>
</feature>
<sequence length="96" mass="11127">MKKQRQNKTKRRRITFSFNAPKAGKVYLAGEFNNWDPAKHPMNSDGKGLWTKTVMLEPGIYDYKFLADDNWMLDTKNDHSRLNCYGTLNSLITVSP</sequence>
<comment type="caution">
    <text evidence="3">The sequence shown here is derived from an EMBL/GenBank/DDBJ whole genome shotgun (WGS) entry which is preliminary data.</text>
</comment>
<name>A0A8J6TN30_9BACT</name>
<dbReference type="PANTHER" id="PTHR10343">
    <property type="entry name" value="5'-AMP-ACTIVATED PROTEIN KINASE , BETA SUBUNIT"/>
    <property type="match status" value="1"/>
</dbReference>